<name>A0ABV0MWL4_9TELE</name>
<gene>
    <name evidence="1" type="ORF">GOODEAATRI_031050</name>
</gene>
<keyword evidence="2" id="KW-1185">Reference proteome</keyword>
<evidence type="ECO:0000313" key="2">
    <source>
        <dbReference type="Proteomes" id="UP001476798"/>
    </source>
</evidence>
<proteinExistence type="predicted"/>
<feature type="non-terminal residue" evidence="1">
    <location>
        <position position="1"/>
    </location>
</feature>
<reference evidence="1 2" key="1">
    <citation type="submission" date="2021-06" db="EMBL/GenBank/DDBJ databases">
        <authorList>
            <person name="Palmer J.M."/>
        </authorList>
    </citation>
    <scope>NUCLEOTIDE SEQUENCE [LARGE SCALE GENOMIC DNA]</scope>
    <source>
        <strain evidence="1 2">GA_2019</strain>
        <tissue evidence="1">Muscle</tissue>
    </source>
</reference>
<evidence type="ECO:0000313" key="1">
    <source>
        <dbReference type="EMBL" id="MEQ2163521.1"/>
    </source>
</evidence>
<dbReference type="Proteomes" id="UP001476798">
    <property type="component" value="Unassembled WGS sequence"/>
</dbReference>
<sequence length="91" mass="10333">VVETCTESPRMLLHVSQRHTLIAVQDIVTLLAEWYTAPSNLLACVMCMSDPMRQPVFEKCLPPVLPTIAYEHLVQLPNSIYSRNAQLQRPD</sequence>
<organism evidence="1 2">
    <name type="scientific">Goodea atripinnis</name>
    <dbReference type="NCBI Taxonomy" id="208336"/>
    <lineage>
        <taxon>Eukaryota</taxon>
        <taxon>Metazoa</taxon>
        <taxon>Chordata</taxon>
        <taxon>Craniata</taxon>
        <taxon>Vertebrata</taxon>
        <taxon>Euteleostomi</taxon>
        <taxon>Actinopterygii</taxon>
        <taxon>Neopterygii</taxon>
        <taxon>Teleostei</taxon>
        <taxon>Neoteleostei</taxon>
        <taxon>Acanthomorphata</taxon>
        <taxon>Ovalentaria</taxon>
        <taxon>Atherinomorphae</taxon>
        <taxon>Cyprinodontiformes</taxon>
        <taxon>Goodeidae</taxon>
        <taxon>Goodea</taxon>
    </lineage>
</organism>
<protein>
    <submittedName>
        <fullName evidence="1">Uncharacterized protein</fullName>
    </submittedName>
</protein>
<accession>A0ABV0MWL4</accession>
<dbReference type="EMBL" id="JAHRIO010015114">
    <property type="protein sequence ID" value="MEQ2163521.1"/>
    <property type="molecule type" value="Genomic_DNA"/>
</dbReference>
<comment type="caution">
    <text evidence="1">The sequence shown here is derived from an EMBL/GenBank/DDBJ whole genome shotgun (WGS) entry which is preliminary data.</text>
</comment>